<name>A0A917CVC3_9NOCA</name>
<reference evidence="1" key="1">
    <citation type="journal article" date="2014" name="Int. J. Syst. Evol. Microbiol.">
        <title>Complete genome sequence of Corynebacterium casei LMG S-19264T (=DSM 44701T), isolated from a smear-ripened cheese.</title>
        <authorList>
            <consortium name="US DOE Joint Genome Institute (JGI-PGF)"/>
            <person name="Walter F."/>
            <person name="Albersmeier A."/>
            <person name="Kalinowski J."/>
            <person name="Ruckert C."/>
        </authorList>
    </citation>
    <scope>NUCLEOTIDE SEQUENCE</scope>
    <source>
        <strain evidence="1">CCM 7905</strain>
    </source>
</reference>
<evidence type="ECO:0000313" key="2">
    <source>
        <dbReference type="Proteomes" id="UP000654257"/>
    </source>
</evidence>
<protein>
    <submittedName>
        <fullName evidence="1">Uncharacterized protein</fullName>
    </submittedName>
</protein>
<evidence type="ECO:0000313" key="1">
    <source>
        <dbReference type="EMBL" id="GGF99479.1"/>
    </source>
</evidence>
<comment type="caution">
    <text evidence="1">The sequence shown here is derived from an EMBL/GenBank/DDBJ whole genome shotgun (WGS) entry which is preliminary data.</text>
</comment>
<dbReference type="AlphaFoldDB" id="A0A917CVC3"/>
<reference evidence="1" key="2">
    <citation type="submission" date="2020-09" db="EMBL/GenBank/DDBJ databases">
        <authorList>
            <person name="Sun Q."/>
            <person name="Sedlacek I."/>
        </authorList>
    </citation>
    <scope>NUCLEOTIDE SEQUENCE</scope>
    <source>
        <strain evidence="1">CCM 7905</strain>
    </source>
</reference>
<accession>A0A917CVC3</accession>
<dbReference type="EMBL" id="BMCU01000001">
    <property type="protein sequence ID" value="GGF99479.1"/>
    <property type="molecule type" value="Genomic_DNA"/>
</dbReference>
<keyword evidence="2" id="KW-1185">Reference proteome</keyword>
<dbReference type="RefSeq" id="WP_229745792.1">
    <property type="nucleotide sequence ID" value="NZ_BMCU01000001.1"/>
</dbReference>
<gene>
    <name evidence="1" type="ORF">GCM10007304_11680</name>
</gene>
<sequence length="543" mass="59363">MESEHKSFFVLWNGSEDGLADEARDLWIETTARGDLYPDDWSFGQGFGDPRSGDTVYLLQTGKVKGVIASGTLTSDGTWSGGHWSGSGTAHYVSVDWDVMLDDEQRLPTEVLVEGLPEFKFPVYGSGRRIHEPSASALATMWDEHLADLAEARGNPWLGGRSFGSNRSSGPIPLQRNHVRTYNVGGFASYEAVREEAALVDEFVEQLRADGSDVTGYRMQPTTGSRPLFADAFDKTRNVLYEAKASASREAVRMALGQLLDYRRWFKTEPALAILLPEPPALDLVELMAQHSISCVAKNLDGTFSEVSPTPVSDADALLVACRRLGDPDLWIRPDRYPNSLALTIIDSIQSTGSHYSSVLNVVKRYRSERGDLANTDGTSELLASFERHGGADGWASEVGNRKPASTRQGASLKAAVIERVATALHDSGVRTAQDLREVGALDPTNNNRRAAIKKLWTSVEAQSSGITWEYALTLVGVPGVKADRMVIRFVAEATGRNDLTPESTARLVREAAERMGVNPTDLDHVIWRSASGRRVQVDQTPA</sequence>
<proteinExistence type="predicted"/>
<organism evidence="1 2">
    <name type="scientific">Rhodococcoides trifolii</name>
    <dbReference type="NCBI Taxonomy" id="908250"/>
    <lineage>
        <taxon>Bacteria</taxon>
        <taxon>Bacillati</taxon>
        <taxon>Actinomycetota</taxon>
        <taxon>Actinomycetes</taxon>
        <taxon>Mycobacteriales</taxon>
        <taxon>Nocardiaceae</taxon>
        <taxon>Rhodococcoides</taxon>
    </lineage>
</organism>
<dbReference type="Proteomes" id="UP000654257">
    <property type="component" value="Unassembled WGS sequence"/>
</dbReference>